<reference evidence="10 18" key="5">
    <citation type="submission" date="2019-09" db="EMBL/GenBank/DDBJ databases">
        <title>Investigation of probiotic properties of different lactic acid bacteria.</title>
        <authorList>
            <person name="Jaomanjaka F."/>
            <person name="Blanc P."/>
        </authorList>
    </citation>
    <scope>NUCLEOTIDE SEQUENCE [LARGE SCALE GENOMIC DNA]</scope>
    <source>
        <strain evidence="10 18">BIO6272</strain>
    </source>
</reference>
<keyword evidence="2" id="KW-0813">Transport</keyword>
<evidence type="ECO:0000256" key="7">
    <source>
        <dbReference type="ARBA" id="ARBA00023214"/>
    </source>
</evidence>
<dbReference type="EMBL" id="WBOB01000035">
    <property type="protein sequence ID" value="KAB1973104.1"/>
    <property type="molecule type" value="Genomic_DNA"/>
</dbReference>
<comment type="subcellular location">
    <subcellularLocation>
        <location evidence="1">Membrane</location>
        <topology evidence="1">Multi-pass membrane protein</topology>
    </subcellularLocation>
</comment>
<gene>
    <name evidence="13" type="ORF">CEE75_12865</name>
    <name evidence="11" type="ORF">CYJ79_10790</name>
    <name evidence="12" type="ORF">ERD32_07445</name>
    <name evidence="9" type="ORF">F1C09_09765</name>
    <name evidence="10" type="ORF">F8251_06945</name>
</gene>
<evidence type="ECO:0000313" key="9">
    <source>
        <dbReference type="EMBL" id="KAA8811608.1"/>
    </source>
</evidence>
<dbReference type="PANTHER" id="PTHR45711">
    <property type="entry name" value="CHLORIDE CHANNEL PROTEIN"/>
    <property type="match status" value="1"/>
</dbReference>
<accession>A0A135ZGU6</accession>
<keyword evidence="7" id="KW-0868">Chloride</keyword>
<sequence>MTKTLVQAISVGLTTGVIVSAFRWIIDQTMKLLYQIYPQMAAQRVLIVPYILLMFIIAITLGKITAPYLEQVIGSGVPQIEAVLLNENKMPWWSILWRKFIGGLLAICPGLMLGREGPCIEMGAMVGQGLAEKVFKSNKENLRTLQ</sequence>
<dbReference type="Gene3D" id="1.10.3080.10">
    <property type="entry name" value="Clc chloride channel"/>
    <property type="match status" value="1"/>
</dbReference>
<keyword evidence="5" id="KW-0406">Ion transport</keyword>
<name>A0A135ZGU6_9LACO</name>
<dbReference type="PANTHER" id="PTHR45711:SF6">
    <property type="entry name" value="CHLORIDE CHANNEL PROTEIN"/>
    <property type="match status" value="1"/>
</dbReference>
<evidence type="ECO:0000313" key="13">
    <source>
        <dbReference type="EMBL" id="TDN28520.1"/>
    </source>
</evidence>
<dbReference type="InterPro" id="IPR014743">
    <property type="entry name" value="Cl-channel_core"/>
</dbReference>
<evidence type="ECO:0000313" key="11">
    <source>
        <dbReference type="EMBL" id="PLT10408.1"/>
    </source>
</evidence>
<evidence type="ECO:0000313" key="17">
    <source>
        <dbReference type="Proteomes" id="UP000324504"/>
    </source>
</evidence>
<evidence type="ECO:0000313" key="14">
    <source>
        <dbReference type="Proteomes" id="UP000235119"/>
    </source>
</evidence>
<evidence type="ECO:0000313" key="18">
    <source>
        <dbReference type="Proteomes" id="UP000430323"/>
    </source>
</evidence>
<protein>
    <submittedName>
        <fullName evidence="11">Sodium:proton antiporter</fullName>
    </submittedName>
</protein>
<dbReference type="Pfam" id="PF00654">
    <property type="entry name" value="Voltage_CLC"/>
    <property type="match status" value="1"/>
</dbReference>
<feature type="transmembrane region" description="Helical" evidence="8">
    <location>
        <begin position="6"/>
        <end position="26"/>
    </location>
</feature>
<dbReference type="AlphaFoldDB" id="A0A135ZGU6"/>
<dbReference type="Proteomes" id="UP000430323">
    <property type="component" value="Unassembled WGS sequence"/>
</dbReference>
<evidence type="ECO:0000256" key="5">
    <source>
        <dbReference type="ARBA" id="ARBA00023065"/>
    </source>
</evidence>
<reference evidence="12 15" key="3">
    <citation type="submission" date="2019-01" db="EMBL/GenBank/DDBJ databases">
        <title>The genome sequence of Lactobacillus crispatus L49.</title>
        <authorList>
            <person name="Zhong J."/>
            <person name="Zhang J."/>
        </authorList>
    </citation>
    <scope>NUCLEOTIDE SEQUENCE [LARGE SCALE GENOMIC DNA]</scope>
    <source>
        <strain evidence="12 15">L49</strain>
    </source>
</reference>
<keyword evidence="4 8" id="KW-1133">Transmembrane helix</keyword>
<evidence type="ECO:0000313" key="10">
    <source>
        <dbReference type="EMBL" id="KAB1973104.1"/>
    </source>
</evidence>
<evidence type="ECO:0000256" key="4">
    <source>
        <dbReference type="ARBA" id="ARBA00022989"/>
    </source>
</evidence>
<dbReference type="SUPFAM" id="SSF81340">
    <property type="entry name" value="Clc chloride channel"/>
    <property type="match status" value="1"/>
</dbReference>
<evidence type="ECO:0000313" key="16">
    <source>
        <dbReference type="Proteomes" id="UP000295195"/>
    </source>
</evidence>
<organism evidence="11 14">
    <name type="scientific">Lactobacillus crispatus</name>
    <dbReference type="NCBI Taxonomy" id="47770"/>
    <lineage>
        <taxon>Bacteria</taxon>
        <taxon>Bacillati</taxon>
        <taxon>Bacillota</taxon>
        <taxon>Bacilli</taxon>
        <taxon>Lactobacillales</taxon>
        <taxon>Lactobacillaceae</taxon>
        <taxon>Lactobacillus</taxon>
    </lineage>
</organism>
<dbReference type="GO" id="GO:0005886">
    <property type="term" value="C:plasma membrane"/>
    <property type="evidence" value="ECO:0007669"/>
    <property type="project" value="TreeGrafter"/>
</dbReference>
<evidence type="ECO:0000313" key="12">
    <source>
        <dbReference type="EMBL" id="RXF57371.1"/>
    </source>
</evidence>
<dbReference type="EMBL" id="SCLX01000041">
    <property type="protein sequence ID" value="RXF57371.1"/>
    <property type="molecule type" value="Genomic_DNA"/>
</dbReference>
<evidence type="ECO:0000256" key="3">
    <source>
        <dbReference type="ARBA" id="ARBA00022692"/>
    </source>
</evidence>
<keyword evidence="6 8" id="KW-0472">Membrane</keyword>
<feature type="transmembrane region" description="Helical" evidence="8">
    <location>
        <begin position="47"/>
        <end position="69"/>
    </location>
</feature>
<evidence type="ECO:0000256" key="8">
    <source>
        <dbReference type="SAM" id="Phobius"/>
    </source>
</evidence>
<evidence type="ECO:0000256" key="2">
    <source>
        <dbReference type="ARBA" id="ARBA00022448"/>
    </source>
</evidence>
<dbReference type="Proteomes" id="UP000295195">
    <property type="component" value="Unassembled WGS sequence"/>
</dbReference>
<dbReference type="GO" id="GO:0005247">
    <property type="term" value="F:voltage-gated chloride channel activity"/>
    <property type="evidence" value="ECO:0007669"/>
    <property type="project" value="TreeGrafter"/>
</dbReference>
<reference evidence="11 14" key="2">
    <citation type="submission" date="2017-12" db="EMBL/GenBank/DDBJ databases">
        <title>Phylogenetic diversity of female urinary microbiome.</title>
        <authorList>
            <person name="Thomas-White K."/>
            <person name="Wolfe A.J."/>
        </authorList>
    </citation>
    <scope>NUCLEOTIDE SEQUENCE [LARGE SCALE GENOMIC DNA]</scope>
    <source>
        <strain evidence="11 14">UMB0085</strain>
    </source>
</reference>
<dbReference type="InterPro" id="IPR001807">
    <property type="entry name" value="ClC"/>
</dbReference>
<reference evidence="13 16" key="1">
    <citation type="submission" date="2017-06" db="EMBL/GenBank/DDBJ databases">
        <authorList>
            <person name="Swanenburg J."/>
            <person name="Kort R."/>
        </authorList>
    </citation>
    <scope>NUCLEOTIDE SEQUENCE [LARGE SCALE GENOMIC DNA]</scope>
    <source>
        <strain evidence="13 16">RL05</strain>
    </source>
</reference>
<keyword evidence="3 8" id="KW-0812">Transmembrane</keyword>
<dbReference type="Proteomes" id="UP000289808">
    <property type="component" value="Unassembled WGS sequence"/>
</dbReference>
<comment type="caution">
    <text evidence="11">The sequence shown here is derived from an EMBL/GenBank/DDBJ whole genome shotgun (WGS) entry which is preliminary data.</text>
</comment>
<evidence type="ECO:0000256" key="6">
    <source>
        <dbReference type="ARBA" id="ARBA00023136"/>
    </source>
</evidence>
<proteinExistence type="predicted"/>
<dbReference type="EMBL" id="NKLP01000283">
    <property type="protein sequence ID" value="TDN28520.1"/>
    <property type="molecule type" value="Genomic_DNA"/>
</dbReference>
<dbReference type="Proteomes" id="UP000235119">
    <property type="component" value="Unassembled WGS sequence"/>
</dbReference>
<evidence type="ECO:0000313" key="15">
    <source>
        <dbReference type="Proteomes" id="UP000289808"/>
    </source>
</evidence>
<dbReference type="EMBL" id="VUAV01000099">
    <property type="protein sequence ID" value="KAA8811608.1"/>
    <property type="molecule type" value="Genomic_DNA"/>
</dbReference>
<evidence type="ECO:0000256" key="1">
    <source>
        <dbReference type="ARBA" id="ARBA00004141"/>
    </source>
</evidence>
<dbReference type="EMBL" id="PKIW01000088">
    <property type="protein sequence ID" value="PLT10408.1"/>
    <property type="molecule type" value="Genomic_DNA"/>
</dbReference>
<dbReference type="Proteomes" id="UP000324504">
    <property type="component" value="Unassembled WGS sequence"/>
</dbReference>
<reference evidence="9 17" key="4">
    <citation type="submission" date="2019-09" db="EMBL/GenBank/DDBJ databases">
        <title>Comparative analysis of L. crispatus genomes revealed niche specific adaptation to different host and body sites.</title>
        <authorList>
            <person name="Pan M."/>
            <person name="Hidalgo-Cantabrana C."/>
            <person name="Barrangou R."/>
        </authorList>
    </citation>
    <scope>NUCLEOTIDE SEQUENCE [LARGE SCALE GENOMIC DNA]</scope>
    <source>
        <strain evidence="9 17">NCK2488</strain>
    </source>
</reference>